<protein>
    <submittedName>
        <fullName evidence="2">Uncharacterized protein</fullName>
    </submittedName>
</protein>
<dbReference type="Proteomes" id="UP001465976">
    <property type="component" value="Unassembled WGS sequence"/>
</dbReference>
<name>A0ABR3EJ58_9AGAR</name>
<feature type="region of interest" description="Disordered" evidence="1">
    <location>
        <begin position="1"/>
        <end position="138"/>
    </location>
</feature>
<proteinExistence type="predicted"/>
<gene>
    <name evidence="2" type="ORF">V5O48_019161</name>
</gene>
<reference evidence="2 3" key="1">
    <citation type="submission" date="2024-02" db="EMBL/GenBank/DDBJ databases">
        <title>A draft genome for the cacao thread blight pathogen Marasmius crinis-equi.</title>
        <authorList>
            <person name="Cohen S.P."/>
            <person name="Baruah I.K."/>
            <person name="Amoako-Attah I."/>
            <person name="Bukari Y."/>
            <person name="Meinhardt L.W."/>
            <person name="Bailey B.A."/>
        </authorList>
    </citation>
    <scope>NUCLEOTIDE SEQUENCE [LARGE SCALE GENOMIC DNA]</scope>
    <source>
        <strain evidence="2 3">GH-76</strain>
    </source>
</reference>
<feature type="compositionally biased region" description="Polar residues" evidence="1">
    <location>
        <begin position="86"/>
        <end position="104"/>
    </location>
</feature>
<organism evidence="2 3">
    <name type="scientific">Marasmius crinis-equi</name>
    <dbReference type="NCBI Taxonomy" id="585013"/>
    <lineage>
        <taxon>Eukaryota</taxon>
        <taxon>Fungi</taxon>
        <taxon>Dikarya</taxon>
        <taxon>Basidiomycota</taxon>
        <taxon>Agaricomycotina</taxon>
        <taxon>Agaricomycetes</taxon>
        <taxon>Agaricomycetidae</taxon>
        <taxon>Agaricales</taxon>
        <taxon>Marasmiineae</taxon>
        <taxon>Marasmiaceae</taxon>
        <taxon>Marasmius</taxon>
    </lineage>
</organism>
<evidence type="ECO:0000313" key="3">
    <source>
        <dbReference type="Proteomes" id="UP001465976"/>
    </source>
</evidence>
<evidence type="ECO:0000256" key="1">
    <source>
        <dbReference type="SAM" id="MobiDB-lite"/>
    </source>
</evidence>
<feature type="non-terminal residue" evidence="2">
    <location>
        <position position="1"/>
    </location>
</feature>
<comment type="caution">
    <text evidence="2">The sequence shown here is derived from an EMBL/GenBank/DDBJ whole genome shotgun (WGS) entry which is preliminary data.</text>
</comment>
<sequence>EDEDVDMDEAARKAGEDVDEEEDVESPTEKESEASSDEGADEVVEKPEPARPRPSKRPRARATTTRRRAPQVARQKAIGGRRTAQEPATSPRTPLRKSTSSIESSDGEDGIDSAEGITRTSDPPEEAAGVAEHVEPSPHGVRRVLQTIGFAKSVHQHLARSSWIVRHMDGSSFRFKPWVYSSADMAQLRTVFAACNYMCLQVLQTPPFWTLEDLYSTCLGPRKSEKPPGSIHRHHPSVQIMPLERYLGATRGALQGMLAGNHIVVRGLPLAYEDKQWGCEVIRTLGNMSADRQIHDHSTNGRTRGTLNDVYRAGSQPFGKQLSLDTPGPPVGEGFYPFKLQTDAQAYQGVKEERHLREPAFPHESAYWHLAETQYCSHPARIDASGLATSISVQTGLKLFVLLVPGGELPSFAESNGSLRFPDFGADLSNQIGMIPVPVLLEPGDTL</sequence>
<accession>A0ABR3EJ58</accession>
<dbReference type="EMBL" id="JBAHYK010004241">
    <property type="protein sequence ID" value="KAL0562917.1"/>
    <property type="molecule type" value="Genomic_DNA"/>
</dbReference>
<evidence type="ECO:0000313" key="2">
    <source>
        <dbReference type="EMBL" id="KAL0562917.1"/>
    </source>
</evidence>
<keyword evidence="3" id="KW-1185">Reference proteome</keyword>
<feature type="compositionally biased region" description="Acidic residues" evidence="1">
    <location>
        <begin position="17"/>
        <end position="26"/>
    </location>
</feature>
<feature type="compositionally biased region" description="Basic residues" evidence="1">
    <location>
        <begin position="53"/>
        <end position="69"/>
    </location>
</feature>